<sequence>MTSTIVTTAQARPSNILRSDGGRAAEPNIILVGGKDIPDDQRLHQVEKFTDRIKLAVENRYEHFEATPEVRVVDGRSLRVYDWIYRTYVAE</sequence>
<dbReference type="RefSeq" id="WP_114531525.1">
    <property type="nucleotide sequence ID" value="NZ_QQBH01000022.1"/>
</dbReference>
<gene>
    <name evidence="2" type="ORF">DVZ84_27685</name>
</gene>
<protein>
    <submittedName>
        <fullName evidence="2">Uncharacterized protein</fullName>
    </submittedName>
</protein>
<evidence type="ECO:0000313" key="2">
    <source>
        <dbReference type="EMBL" id="RDD85890.1"/>
    </source>
</evidence>
<comment type="caution">
    <text evidence="2">The sequence shown here is derived from an EMBL/GenBank/DDBJ whole genome shotgun (WGS) entry which is preliminary data.</text>
</comment>
<name>A0A369V1W1_9ACTN</name>
<dbReference type="OrthoDB" id="3402203at2"/>
<evidence type="ECO:0000313" key="3">
    <source>
        <dbReference type="Proteomes" id="UP000253742"/>
    </source>
</evidence>
<feature type="region of interest" description="Disordered" evidence="1">
    <location>
        <begin position="1"/>
        <end position="21"/>
    </location>
</feature>
<organism evidence="2 3">
    <name type="scientific">Streptomyces parvulus</name>
    <dbReference type="NCBI Taxonomy" id="146923"/>
    <lineage>
        <taxon>Bacteria</taxon>
        <taxon>Bacillati</taxon>
        <taxon>Actinomycetota</taxon>
        <taxon>Actinomycetes</taxon>
        <taxon>Kitasatosporales</taxon>
        <taxon>Streptomycetaceae</taxon>
        <taxon>Streptomyces</taxon>
    </lineage>
</organism>
<dbReference type="AlphaFoldDB" id="A0A369V1W1"/>
<feature type="compositionally biased region" description="Polar residues" evidence="1">
    <location>
        <begin position="1"/>
        <end position="17"/>
    </location>
</feature>
<dbReference type="Pfam" id="PF19450">
    <property type="entry name" value="DUF5988"/>
    <property type="match status" value="1"/>
</dbReference>
<reference evidence="2 3" key="1">
    <citation type="submission" date="2018-07" db="EMBL/GenBank/DDBJ databases">
        <title>Genome guided investigation of antibiotics producing actinomycetales strain isolated from a Macau mangrove ecosystem.</title>
        <authorList>
            <person name="Hu D."/>
        </authorList>
    </citation>
    <scope>NUCLEOTIDE SEQUENCE [LARGE SCALE GENOMIC DNA]</scope>
    <source>
        <strain evidence="2 3">2297</strain>
    </source>
</reference>
<evidence type="ECO:0000256" key="1">
    <source>
        <dbReference type="SAM" id="MobiDB-lite"/>
    </source>
</evidence>
<accession>A0A369V1W1</accession>
<dbReference type="Proteomes" id="UP000253742">
    <property type="component" value="Unassembled WGS sequence"/>
</dbReference>
<proteinExistence type="predicted"/>
<dbReference type="InterPro" id="IPR046030">
    <property type="entry name" value="DUF5988"/>
</dbReference>
<dbReference type="EMBL" id="QQBH01000022">
    <property type="protein sequence ID" value="RDD85890.1"/>
    <property type="molecule type" value="Genomic_DNA"/>
</dbReference>